<protein>
    <submittedName>
        <fullName evidence="1">Uncharacterized protein</fullName>
    </submittedName>
</protein>
<comment type="caution">
    <text evidence="1">The sequence shown here is derived from an EMBL/GenBank/DDBJ whole genome shotgun (WGS) entry which is preliminary data.</text>
</comment>
<dbReference type="STRING" id="626887.J057_00874"/>
<evidence type="ECO:0000313" key="2">
    <source>
        <dbReference type="Proteomes" id="UP000013165"/>
    </source>
</evidence>
<reference evidence="1 2" key="1">
    <citation type="journal article" date="2013" name="Genome Announc.">
        <title>Genome Sequence of the Polycyclic Aromatic Hydrocarbon-Degrading Bacterium Strain Marinobacter nanhaiticus D15-8WT.</title>
        <authorList>
            <person name="Cui Z."/>
            <person name="Gao W."/>
            <person name="Li Q."/>
            <person name="Xu G."/>
            <person name="Zheng L."/>
        </authorList>
    </citation>
    <scope>NUCLEOTIDE SEQUENCE [LARGE SCALE GENOMIC DNA]</scope>
    <source>
        <strain evidence="1 2">D15-8W</strain>
    </source>
</reference>
<name>N6WAC5_9GAMM</name>
<gene>
    <name evidence="1" type="ORF">J057_00874</name>
</gene>
<organism evidence="1 2">
    <name type="scientific">Marinobacter nanhaiticus D15-8W</name>
    <dbReference type="NCBI Taxonomy" id="626887"/>
    <lineage>
        <taxon>Bacteria</taxon>
        <taxon>Pseudomonadati</taxon>
        <taxon>Pseudomonadota</taxon>
        <taxon>Gammaproteobacteria</taxon>
        <taxon>Pseudomonadales</taxon>
        <taxon>Marinobacteraceae</taxon>
        <taxon>Marinobacter</taxon>
    </lineage>
</organism>
<proteinExistence type="predicted"/>
<dbReference type="AlphaFoldDB" id="N6WAC5"/>
<sequence>MSSVFDWPPKATIDSEMGNRCADRRATVIFCIGSAIQSYGDVTLYEAHSETGVRYFGVELRNEGILRIENSMATLELYCRMLFGGVFSDTSGVPEQRKAQAVLKSTKPIKPPPSRRRHFTLVRQRRSITVIETEA</sequence>
<dbReference type="EMBL" id="APLQ01000005">
    <property type="protein sequence ID" value="ENO17174.1"/>
    <property type="molecule type" value="Genomic_DNA"/>
</dbReference>
<evidence type="ECO:0000313" key="1">
    <source>
        <dbReference type="EMBL" id="ENO17174.1"/>
    </source>
</evidence>
<dbReference type="Proteomes" id="UP000013165">
    <property type="component" value="Unassembled WGS sequence"/>
</dbReference>
<dbReference type="HOGENOM" id="CLU_1883263_0_0_6"/>
<keyword evidence="2" id="KW-1185">Reference proteome</keyword>
<accession>N6WAC5</accession>